<dbReference type="Gene3D" id="1.10.357.10">
    <property type="entry name" value="Tetracycline Repressor, domain 2"/>
    <property type="match status" value="1"/>
</dbReference>
<sequence length="226" mass="24379">MSSPDTPPGEAGPSRRRGPGRPKAGSEDKRERILTEAVTLFGSRGYAGTSLADVAAAADISKAGVLHHFSSKEELFTRVLERRDQRDVADFLAQAEGSADPWHQLERYIDLLHRSAQSRELAAIYTATSVSVLDASHPAHAWMAAHLGSAVGLFEACFEAGKQAGTVDPQMPSRLVARTLVALSDGLQLQWLCSTTPGSAATDVLETTVVDELRLYANSLRARWAR</sequence>
<dbReference type="SUPFAM" id="SSF48498">
    <property type="entry name" value="Tetracyclin repressor-like, C-terminal domain"/>
    <property type="match status" value="1"/>
</dbReference>
<dbReference type="PANTHER" id="PTHR47506:SF6">
    <property type="entry name" value="HTH-TYPE TRANSCRIPTIONAL REPRESSOR NEMR"/>
    <property type="match status" value="1"/>
</dbReference>
<evidence type="ECO:0000256" key="3">
    <source>
        <dbReference type="ARBA" id="ARBA00023163"/>
    </source>
</evidence>
<dbReference type="RefSeq" id="WP_119837102.1">
    <property type="nucleotide sequence ID" value="NZ_CP032514.1"/>
</dbReference>
<dbReference type="PRINTS" id="PR00455">
    <property type="entry name" value="HTHTETR"/>
</dbReference>
<feature type="region of interest" description="Disordered" evidence="5">
    <location>
        <begin position="1"/>
        <end position="31"/>
    </location>
</feature>
<feature type="DNA-binding region" description="H-T-H motif" evidence="4">
    <location>
        <begin position="50"/>
        <end position="69"/>
    </location>
</feature>
<organism evidence="7 8">
    <name type="scientific">Actinomyces lilanjuaniae</name>
    <dbReference type="NCBI Taxonomy" id="2321394"/>
    <lineage>
        <taxon>Bacteria</taxon>
        <taxon>Bacillati</taxon>
        <taxon>Actinomycetota</taxon>
        <taxon>Actinomycetes</taxon>
        <taxon>Actinomycetales</taxon>
        <taxon>Actinomycetaceae</taxon>
        <taxon>Actinomyces</taxon>
    </lineage>
</organism>
<accession>A0ABN5PRS7</accession>
<keyword evidence="8" id="KW-1185">Reference proteome</keyword>
<evidence type="ECO:0000313" key="7">
    <source>
        <dbReference type="EMBL" id="AYD90483.1"/>
    </source>
</evidence>
<reference evidence="7 8" key="1">
    <citation type="submission" date="2018-09" db="EMBL/GenBank/DDBJ databases">
        <authorList>
            <person name="Li J."/>
        </authorList>
    </citation>
    <scope>NUCLEOTIDE SEQUENCE [LARGE SCALE GENOMIC DNA]</scope>
    <source>
        <strain evidence="7 8">2129</strain>
    </source>
</reference>
<evidence type="ECO:0000256" key="4">
    <source>
        <dbReference type="PROSITE-ProRule" id="PRU00335"/>
    </source>
</evidence>
<dbReference type="Gene3D" id="1.10.10.60">
    <property type="entry name" value="Homeodomain-like"/>
    <property type="match status" value="1"/>
</dbReference>
<gene>
    <name evidence="7" type="ORF">D5R93_11610</name>
</gene>
<dbReference type="PROSITE" id="PS50977">
    <property type="entry name" value="HTH_TETR_2"/>
    <property type="match status" value="1"/>
</dbReference>
<name>A0ABN5PRS7_9ACTO</name>
<evidence type="ECO:0000256" key="2">
    <source>
        <dbReference type="ARBA" id="ARBA00023125"/>
    </source>
</evidence>
<dbReference type="PANTHER" id="PTHR47506">
    <property type="entry name" value="TRANSCRIPTIONAL REGULATORY PROTEIN"/>
    <property type="match status" value="1"/>
</dbReference>
<dbReference type="InterPro" id="IPR036271">
    <property type="entry name" value="Tet_transcr_reg_TetR-rel_C_sf"/>
</dbReference>
<evidence type="ECO:0000256" key="5">
    <source>
        <dbReference type="SAM" id="MobiDB-lite"/>
    </source>
</evidence>
<keyword evidence="3" id="KW-0804">Transcription</keyword>
<dbReference type="InterPro" id="IPR001647">
    <property type="entry name" value="HTH_TetR"/>
</dbReference>
<proteinExistence type="predicted"/>
<dbReference type="InterPro" id="IPR009057">
    <property type="entry name" value="Homeodomain-like_sf"/>
</dbReference>
<evidence type="ECO:0000313" key="8">
    <source>
        <dbReference type="Proteomes" id="UP000273001"/>
    </source>
</evidence>
<evidence type="ECO:0000256" key="1">
    <source>
        <dbReference type="ARBA" id="ARBA00023015"/>
    </source>
</evidence>
<dbReference type="SUPFAM" id="SSF46689">
    <property type="entry name" value="Homeodomain-like"/>
    <property type="match status" value="1"/>
</dbReference>
<evidence type="ECO:0000259" key="6">
    <source>
        <dbReference type="PROSITE" id="PS50977"/>
    </source>
</evidence>
<keyword evidence="1" id="KW-0805">Transcription regulation</keyword>
<protein>
    <submittedName>
        <fullName evidence="7">TetR/AcrR family transcriptional regulator</fullName>
    </submittedName>
</protein>
<dbReference type="EMBL" id="CP032514">
    <property type="protein sequence ID" value="AYD90483.1"/>
    <property type="molecule type" value="Genomic_DNA"/>
</dbReference>
<keyword evidence="2 4" id="KW-0238">DNA-binding</keyword>
<dbReference type="Pfam" id="PF00440">
    <property type="entry name" value="TetR_N"/>
    <property type="match status" value="1"/>
</dbReference>
<feature type="domain" description="HTH tetR-type" evidence="6">
    <location>
        <begin position="27"/>
        <end position="87"/>
    </location>
</feature>
<dbReference type="Proteomes" id="UP000273001">
    <property type="component" value="Chromosome"/>
</dbReference>